<evidence type="ECO:0000313" key="1">
    <source>
        <dbReference type="EMBL" id="KAK9278020.1"/>
    </source>
</evidence>
<name>A0AAP0WVL8_LIQFO</name>
<protein>
    <submittedName>
        <fullName evidence="1">Uncharacterized protein</fullName>
    </submittedName>
</protein>
<dbReference type="CDD" id="cd01989">
    <property type="entry name" value="USP_STK_Ubox_N"/>
    <property type="match status" value="1"/>
</dbReference>
<dbReference type="Proteomes" id="UP001415857">
    <property type="component" value="Unassembled WGS sequence"/>
</dbReference>
<dbReference type="SUPFAM" id="SSF52402">
    <property type="entry name" value="Adenine nucleotide alpha hydrolases-like"/>
    <property type="match status" value="1"/>
</dbReference>
<comment type="caution">
    <text evidence="1">The sequence shown here is derived from an EMBL/GenBank/DDBJ whole genome shotgun (WGS) entry which is preliminary data.</text>
</comment>
<evidence type="ECO:0000313" key="2">
    <source>
        <dbReference type="Proteomes" id="UP001415857"/>
    </source>
</evidence>
<accession>A0AAP0WVL8</accession>
<dbReference type="EMBL" id="JBBPBK010000009">
    <property type="protein sequence ID" value="KAK9278020.1"/>
    <property type="molecule type" value="Genomic_DNA"/>
</dbReference>
<reference evidence="1 2" key="1">
    <citation type="journal article" date="2024" name="Plant J.">
        <title>Genome sequences and population genomics reveal climatic adaptation and genomic divergence between two closely related sweetgum species.</title>
        <authorList>
            <person name="Xu W.Q."/>
            <person name="Ren C.Q."/>
            <person name="Zhang X.Y."/>
            <person name="Comes H.P."/>
            <person name="Liu X.H."/>
            <person name="Li Y.G."/>
            <person name="Kettle C.J."/>
            <person name="Jalonen R."/>
            <person name="Gaisberger H."/>
            <person name="Ma Y.Z."/>
            <person name="Qiu Y.X."/>
        </authorList>
    </citation>
    <scope>NUCLEOTIDE SEQUENCE [LARGE SCALE GENOMIC DNA]</scope>
    <source>
        <strain evidence="1">Hangzhou</strain>
    </source>
</reference>
<keyword evidence="2" id="KW-1185">Reference proteome</keyword>
<sequence length="239" mass="26969">MEEESHVPVEEWQYSSRRVMSPEIVEIGEDSRSIANSRDGSASDVYVAVGKDDLDVLKWALDHAVAPGARVFLVHAFPPITYIPTPVGRLSRSQMNADQARVYINEETNRRRNHLQKYIRLCTDAKVTVDTMLLESNDTAKAILDLIPVLIISNLVMGTKRPPCSRRSKKKLGKAEFVQKNAPDFCEVTIVFEGKKLQDGEQVTEQVHPSLASSGRRQEITRNSERNFFECVCFSGKFN</sequence>
<dbReference type="InterPro" id="IPR014729">
    <property type="entry name" value="Rossmann-like_a/b/a_fold"/>
</dbReference>
<gene>
    <name evidence="1" type="ORF">L1049_027577</name>
</gene>
<dbReference type="AlphaFoldDB" id="A0AAP0WVL8"/>
<proteinExistence type="predicted"/>
<dbReference type="Gene3D" id="3.40.50.620">
    <property type="entry name" value="HUPs"/>
    <property type="match status" value="1"/>
</dbReference>
<dbReference type="PANTHER" id="PTHR47382:SF1">
    <property type="entry name" value="USPA DOMAIN-CONTAINING PROTEIN"/>
    <property type="match status" value="1"/>
</dbReference>
<dbReference type="PANTHER" id="PTHR47382">
    <property type="entry name" value="U-BOX DOMAIN-CONTAINING PROTEIN 52-LIKE"/>
    <property type="match status" value="1"/>
</dbReference>
<organism evidence="1 2">
    <name type="scientific">Liquidambar formosana</name>
    <name type="common">Formosan gum</name>
    <dbReference type="NCBI Taxonomy" id="63359"/>
    <lineage>
        <taxon>Eukaryota</taxon>
        <taxon>Viridiplantae</taxon>
        <taxon>Streptophyta</taxon>
        <taxon>Embryophyta</taxon>
        <taxon>Tracheophyta</taxon>
        <taxon>Spermatophyta</taxon>
        <taxon>Magnoliopsida</taxon>
        <taxon>eudicotyledons</taxon>
        <taxon>Gunneridae</taxon>
        <taxon>Pentapetalae</taxon>
        <taxon>Saxifragales</taxon>
        <taxon>Altingiaceae</taxon>
        <taxon>Liquidambar</taxon>
    </lineage>
</organism>